<reference evidence="2 3" key="1">
    <citation type="submission" date="2023-10" db="EMBL/GenBank/DDBJ databases">
        <title>Draft genome sequence of Xylaria bambusicola isolate GMP-LS, the root and basal stem rot pathogen of sugarcane in Indonesia.</title>
        <authorList>
            <person name="Selvaraj P."/>
            <person name="Muralishankar V."/>
            <person name="Muruganantham S."/>
            <person name="Sp S."/>
            <person name="Haryani S."/>
            <person name="Lau K.J.X."/>
            <person name="Naqvi N.I."/>
        </authorList>
    </citation>
    <scope>NUCLEOTIDE SEQUENCE [LARGE SCALE GENOMIC DNA]</scope>
    <source>
        <strain evidence="2">GMP-LS</strain>
    </source>
</reference>
<dbReference type="AlphaFoldDB" id="A0AAN7Z4Q2"/>
<keyword evidence="3" id="KW-1185">Reference proteome</keyword>
<protein>
    <submittedName>
        <fullName evidence="2">Uncharacterized protein</fullName>
    </submittedName>
</protein>
<dbReference type="Proteomes" id="UP001305414">
    <property type="component" value="Unassembled WGS sequence"/>
</dbReference>
<dbReference type="EMBL" id="JAWHQM010000010">
    <property type="protein sequence ID" value="KAK5629152.1"/>
    <property type="molecule type" value="Genomic_DNA"/>
</dbReference>
<feature type="compositionally biased region" description="Basic and acidic residues" evidence="1">
    <location>
        <begin position="26"/>
        <end position="48"/>
    </location>
</feature>
<accession>A0AAN7Z4Q2</accession>
<feature type="compositionally biased region" description="Basic and acidic residues" evidence="1">
    <location>
        <begin position="1"/>
        <end position="18"/>
    </location>
</feature>
<organism evidence="2 3">
    <name type="scientific">Xylaria bambusicola</name>
    <dbReference type="NCBI Taxonomy" id="326684"/>
    <lineage>
        <taxon>Eukaryota</taxon>
        <taxon>Fungi</taxon>
        <taxon>Dikarya</taxon>
        <taxon>Ascomycota</taxon>
        <taxon>Pezizomycotina</taxon>
        <taxon>Sordariomycetes</taxon>
        <taxon>Xylariomycetidae</taxon>
        <taxon>Xylariales</taxon>
        <taxon>Xylariaceae</taxon>
        <taxon>Xylaria</taxon>
    </lineage>
</organism>
<proteinExistence type="predicted"/>
<evidence type="ECO:0000256" key="1">
    <source>
        <dbReference type="SAM" id="MobiDB-lite"/>
    </source>
</evidence>
<feature type="region of interest" description="Disordered" evidence="1">
    <location>
        <begin position="1"/>
        <end position="172"/>
    </location>
</feature>
<name>A0AAN7Z4Q2_9PEZI</name>
<feature type="compositionally biased region" description="Basic and acidic residues" evidence="1">
    <location>
        <begin position="140"/>
        <end position="172"/>
    </location>
</feature>
<evidence type="ECO:0000313" key="3">
    <source>
        <dbReference type="Proteomes" id="UP001305414"/>
    </source>
</evidence>
<evidence type="ECO:0000313" key="2">
    <source>
        <dbReference type="EMBL" id="KAK5629152.1"/>
    </source>
</evidence>
<gene>
    <name evidence="2" type="ORF">RRF57_004867</name>
</gene>
<comment type="caution">
    <text evidence="2">The sequence shown here is derived from an EMBL/GenBank/DDBJ whole genome shotgun (WGS) entry which is preliminary data.</text>
</comment>
<sequence length="172" mass="18780">MARDEFQHSARHSVERIARKVSNKSLDSKCSHESSDDELLEARDKDARSTSAPASPSPSLRPVGSETGHTPSQRGLAHVYRDDTGRNLLEGANLSYNHTPRPNKSAGLTAPRVLIQSSSADNLAIPTESAHRGTSGLASPDKRQHEAGEDDVTSKDHVETNRARERQENPTR</sequence>
<feature type="compositionally biased region" description="Low complexity" evidence="1">
    <location>
        <begin position="49"/>
        <end position="58"/>
    </location>
</feature>